<accession>A0A1H1SC61</accession>
<gene>
    <name evidence="2" type="ORF">SAMN05444158_2109</name>
</gene>
<protein>
    <submittedName>
        <fullName evidence="2">Peptidase propeptide and YPEB domain-containing protein</fullName>
    </submittedName>
</protein>
<reference evidence="3" key="1">
    <citation type="submission" date="2016-10" db="EMBL/GenBank/DDBJ databases">
        <authorList>
            <person name="Varghese N."/>
            <person name="Submissions S."/>
        </authorList>
    </citation>
    <scope>NUCLEOTIDE SEQUENCE [LARGE SCALE GENOMIC DNA]</scope>
    <source>
        <strain evidence="3">GAS369</strain>
    </source>
</reference>
<dbReference type="Proteomes" id="UP000243904">
    <property type="component" value="Chromosome I"/>
</dbReference>
<proteinExistence type="predicted"/>
<evidence type="ECO:0000313" key="3">
    <source>
        <dbReference type="Proteomes" id="UP000243904"/>
    </source>
</evidence>
<dbReference type="EMBL" id="LT629750">
    <property type="protein sequence ID" value="SDS45521.1"/>
    <property type="molecule type" value="Genomic_DNA"/>
</dbReference>
<evidence type="ECO:0000259" key="1">
    <source>
        <dbReference type="Pfam" id="PF03413"/>
    </source>
</evidence>
<keyword evidence="3" id="KW-1185">Reference proteome</keyword>
<name>A0A1H1SC61_9BRAD</name>
<dbReference type="Gene3D" id="3.10.450.40">
    <property type="match status" value="1"/>
</dbReference>
<feature type="domain" description="PepSY" evidence="1">
    <location>
        <begin position="62"/>
        <end position="118"/>
    </location>
</feature>
<organism evidence="2 3">
    <name type="scientific">Bradyrhizobium canariense</name>
    <dbReference type="NCBI Taxonomy" id="255045"/>
    <lineage>
        <taxon>Bacteria</taxon>
        <taxon>Pseudomonadati</taxon>
        <taxon>Pseudomonadota</taxon>
        <taxon>Alphaproteobacteria</taxon>
        <taxon>Hyphomicrobiales</taxon>
        <taxon>Nitrobacteraceae</taxon>
        <taxon>Bradyrhizobium</taxon>
    </lineage>
</organism>
<dbReference type="InterPro" id="IPR025711">
    <property type="entry name" value="PepSY"/>
</dbReference>
<dbReference type="AlphaFoldDB" id="A0A1H1SC61"/>
<sequence>MEHRPLIPDILIMRPLLLTCVPSYAHARRELIATSTEGQEDSNVKKKDIVGRELELFRTIKVSIRAALAAAQSLHAGSRVVDVSFDGTLGTPVYRVKTYRGNQVWDDAIDANSGAIVGGTIISLVTDLTREDQTNLIALNDVRHEIADGIVVAERNAQGRAISGGLMNEDGKLNFVIVVVAGNDLKQFILEPPHAASRDSRLRSRR</sequence>
<evidence type="ECO:0000313" key="2">
    <source>
        <dbReference type="EMBL" id="SDS45521.1"/>
    </source>
</evidence>
<dbReference type="Pfam" id="PF03413">
    <property type="entry name" value="PepSY"/>
    <property type="match status" value="1"/>
</dbReference>